<feature type="transmembrane region" description="Helical" evidence="1">
    <location>
        <begin position="107"/>
        <end position="131"/>
    </location>
</feature>
<proteinExistence type="predicted"/>
<comment type="caution">
    <text evidence="2">The sequence shown here is derived from an EMBL/GenBank/DDBJ whole genome shotgun (WGS) entry which is preliminary data.</text>
</comment>
<sequence length="142" mass="15337">MKTNKQQVNVIYVLGIAISTMLILFGTITSISLWIDGYQLRSVMGSLLFVIIGGMLLVFLLLILETKKSYGMNQLIAAGYSIGIGLILFSIFVGVNSGTTMNSWEIALSSGMLFFTSGVGILVALLVGFGWKKNKEISGESE</sequence>
<evidence type="ECO:0000313" key="3">
    <source>
        <dbReference type="Proteomes" id="UP000790580"/>
    </source>
</evidence>
<reference evidence="2 3" key="1">
    <citation type="submission" date="2021-06" db="EMBL/GenBank/DDBJ databases">
        <title>Bacillus sp. RD4P76, an endophyte from a halophyte.</title>
        <authorList>
            <person name="Sun J.-Q."/>
        </authorList>
    </citation>
    <scope>NUCLEOTIDE SEQUENCE [LARGE SCALE GENOMIC DNA]</scope>
    <source>
        <strain evidence="2 3">JCM 17098</strain>
    </source>
</reference>
<evidence type="ECO:0000256" key="1">
    <source>
        <dbReference type="SAM" id="Phobius"/>
    </source>
</evidence>
<keyword evidence="3" id="KW-1185">Reference proteome</keyword>
<feature type="transmembrane region" description="Helical" evidence="1">
    <location>
        <begin position="12"/>
        <end position="35"/>
    </location>
</feature>
<evidence type="ECO:0000313" key="2">
    <source>
        <dbReference type="EMBL" id="MBU9723448.1"/>
    </source>
</evidence>
<keyword evidence="1" id="KW-0472">Membrane</keyword>
<keyword evidence="1" id="KW-0812">Transmembrane</keyword>
<gene>
    <name evidence="2" type="ORF">KS407_18690</name>
</gene>
<accession>A0ABS6JXZ0</accession>
<dbReference type="Proteomes" id="UP000790580">
    <property type="component" value="Unassembled WGS sequence"/>
</dbReference>
<feature type="transmembrane region" description="Helical" evidence="1">
    <location>
        <begin position="75"/>
        <end position="95"/>
    </location>
</feature>
<protein>
    <submittedName>
        <fullName evidence="2">Uncharacterized protein</fullName>
    </submittedName>
</protein>
<dbReference type="EMBL" id="JAHQCR010000077">
    <property type="protein sequence ID" value="MBU9723448.1"/>
    <property type="molecule type" value="Genomic_DNA"/>
</dbReference>
<feature type="transmembrane region" description="Helical" evidence="1">
    <location>
        <begin position="41"/>
        <end position="63"/>
    </location>
</feature>
<name>A0ABS6JXZ0_9BACI</name>
<dbReference type="RefSeq" id="WP_088073364.1">
    <property type="nucleotide sequence ID" value="NZ_JAHQCR010000077.1"/>
</dbReference>
<organism evidence="2 3">
    <name type="scientific">Evansella alkalicola</name>
    <dbReference type="NCBI Taxonomy" id="745819"/>
    <lineage>
        <taxon>Bacteria</taxon>
        <taxon>Bacillati</taxon>
        <taxon>Bacillota</taxon>
        <taxon>Bacilli</taxon>
        <taxon>Bacillales</taxon>
        <taxon>Bacillaceae</taxon>
        <taxon>Evansella</taxon>
    </lineage>
</organism>
<keyword evidence="1" id="KW-1133">Transmembrane helix</keyword>